<dbReference type="RefSeq" id="WP_350247756.1">
    <property type="nucleotide sequence ID" value="NZ_CP132972.1"/>
</dbReference>
<evidence type="ECO:0000256" key="2">
    <source>
        <dbReference type="SAM" id="MobiDB-lite"/>
    </source>
</evidence>
<keyword evidence="3" id="KW-0614">Plasmid</keyword>
<dbReference type="KEGG" id="rhox:RBB84_25100"/>
<protein>
    <submittedName>
        <fullName evidence="3">Uncharacterized protein</fullName>
    </submittedName>
</protein>
<feature type="region of interest" description="Disordered" evidence="2">
    <location>
        <begin position="79"/>
        <end position="102"/>
    </location>
</feature>
<dbReference type="EMBL" id="CP132972">
    <property type="protein sequence ID" value="XBW06988.1"/>
    <property type="molecule type" value="Genomic_DNA"/>
</dbReference>
<sequence>MREIYAEEKRRREARQARAARIRKQAAELADEHAVAAREQVARVRAETGEGPTWRELAAALGVKGPLASAMIDALHRRGALSSTKEPRSLSVTPEWMPPSDR</sequence>
<feature type="coiled-coil region" evidence="1">
    <location>
        <begin position="12"/>
        <end position="39"/>
    </location>
</feature>
<evidence type="ECO:0000313" key="3">
    <source>
        <dbReference type="EMBL" id="XBW06988.1"/>
    </source>
</evidence>
<geneLocation type="plasmid" evidence="3">
    <name>p2-D-6</name>
</geneLocation>
<evidence type="ECO:0000256" key="1">
    <source>
        <dbReference type="SAM" id="Coils"/>
    </source>
</evidence>
<name>A0AAU7V4E6_9NOCA</name>
<accession>A0AAU7V4E6</accession>
<dbReference type="Gene3D" id="1.10.10.10">
    <property type="entry name" value="Winged helix-like DNA-binding domain superfamily/Winged helix DNA-binding domain"/>
    <property type="match status" value="1"/>
</dbReference>
<reference evidence="3" key="1">
    <citation type="submission" date="2023-08" db="EMBL/GenBank/DDBJ databases">
        <title>The novel hydrolase IpcH responsible for the initial isoprocarb degradation step in Rhodococcus sp. D-6.</title>
        <authorList>
            <person name="Zhu Q."/>
        </authorList>
    </citation>
    <scope>NUCLEOTIDE SEQUENCE</scope>
    <source>
        <strain evidence="3">D-6</strain>
        <plasmid evidence="3">p2-D-6</plasmid>
    </source>
</reference>
<dbReference type="InterPro" id="IPR036388">
    <property type="entry name" value="WH-like_DNA-bd_sf"/>
</dbReference>
<gene>
    <name evidence="3" type="ORF">RBB84_25100</name>
</gene>
<proteinExistence type="predicted"/>
<keyword evidence="1" id="KW-0175">Coiled coil</keyword>
<organism evidence="3">
    <name type="scientific">Rhodococcus sp. D-6</name>
    <dbReference type="NCBI Taxonomy" id="1387842"/>
    <lineage>
        <taxon>Bacteria</taxon>
        <taxon>Bacillati</taxon>
        <taxon>Actinomycetota</taxon>
        <taxon>Actinomycetes</taxon>
        <taxon>Mycobacteriales</taxon>
        <taxon>Nocardiaceae</taxon>
        <taxon>Rhodococcus</taxon>
    </lineage>
</organism>
<dbReference type="AlphaFoldDB" id="A0AAU7V4E6"/>